<dbReference type="SMART" id="SM00988">
    <property type="entry name" value="UreE_N"/>
    <property type="match status" value="1"/>
</dbReference>
<comment type="subcellular location">
    <subcellularLocation>
        <location evidence="1 5">Cytoplasm</location>
    </subcellularLocation>
</comment>
<dbReference type="RefSeq" id="WP_085835673.1">
    <property type="nucleotide sequence ID" value="NZ_FWFS01000003.1"/>
</dbReference>
<keyword evidence="3 5" id="KW-0533">Nickel</keyword>
<keyword evidence="4 5" id="KW-0143">Chaperone</keyword>
<dbReference type="HAMAP" id="MF_00822">
    <property type="entry name" value="UreE"/>
    <property type="match status" value="1"/>
</dbReference>
<dbReference type="OrthoDB" id="9802215at2"/>
<feature type="region of interest" description="Disordered" evidence="6">
    <location>
        <begin position="140"/>
        <end position="176"/>
    </location>
</feature>
<evidence type="ECO:0000256" key="2">
    <source>
        <dbReference type="ARBA" id="ARBA00022490"/>
    </source>
</evidence>
<dbReference type="Pfam" id="PF05194">
    <property type="entry name" value="UreE_C"/>
    <property type="match status" value="1"/>
</dbReference>
<dbReference type="InterPro" id="IPR036118">
    <property type="entry name" value="UreE_N_sf"/>
</dbReference>
<sequence length="176" mass="18966">MSDARGLKVLEAGHWDKDSAAGVLDLDYEARLVRRKRLRLRGGEAVLLDLPQVTSLSDGAGLELDDGRCILICAAQEQVLAVSGPDLLRYVWHIGNRHTPCEMGEGVVFIKDDPVLKGMLEGLGAQVTAHLRAFQPEGGAYGHGRTMGHDHAPAPHSHAAHSHASHSHAPHSHSHD</sequence>
<evidence type="ECO:0000313" key="9">
    <source>
        <dbReference type="Proteomes" id="UP000193862"/>
    </source>
</evidence>
<dbReference type="GO" id="GO:0051082">
    <property type="term" value="F:unfolded protein binding"/>
    <property type="evidence" value="ECO:0007669"/>
    <property type="project" value="UniProtKB-UniRule"/>
</dbReference>
<protein>
    <recommendedName>
        <fullName evidence="5">Urease accessory protein UreE</fullName>
    </recommendedName>
</protein>
<dbReference type="InterPro" id="IPR007864">
    <property type="entry name" value="UreE_C_dom"/>
</dbReference>
<organism evidence="8 9">
    <name type="scientific">Aquimixticola soesokkakensis</name>
    <dbReference type="NCBI Taxonomy" id="1519096"/>
    <lineage>
        <taxon>Bacteria</taxon>
        <taxon>Pseudomonadati</taxon>
        <taxon>Pseudomonadota</taxon>
        <taxon>Alphaproteobacteria</taxon>
        <taxon>Rhodobacterales</taxon>
        <taxon>Paracoccaceae</taxon>
        <taxon>Aquimixticola</taxon>
    </lineage>
</organism>
<dbReference type="InterPro" id="IPR012406">
    <property type="entry name" value="UreE"/>
</dbReference>
<dbReference type="Gene3D" id="3.30.70.790">
    <property type="entry name" value="UreE, C-terminal domain"/>
    <property type="match status" value="1"/>
</dbReference>
<evidence type="ECO:0000256" key="4">
    <source>
        <dbReference type="ARBA" id="ARBA00023186"/>
    </source>
</evidence>
<keyword evidence="2 5" id="KW-0963">Cytoplasm</keyword>
<evidence type="ECO:0000256" key="5">
    <source>
        <dbReference type="HAMAP-Rule" id="MF_00822"/>
    </source>
</evidence>
<dbReference type="EMBL" id="FWFS01000003">
    <property type="protein sequence ID" value="SLN29438.1"/>
    <property type="molecule type" value="Genomic_DNA"/>
</dbReference>
<comment type="similarity">
    <text evidence="5">Belongs to the UreE family.</text>
</comment>
<dbReference type="SUPFAM" id="SSF69737">
    <property type="entry name" value="Urease metallochaperone UreE, C-terminal domain"/>
    <property type="match status" value="1"/>
</dbReference>
<keyword evidence="9" id="KW-1185">Reference proteome</keyword>
<reference evidence="8 9" key="1">
    <citation type="submission" date="2017-03" db="EMBL/GenBank/DDBJ databases">
        <authorList>
            <person name="Afonso C.L."/>
            <person name="Miller P.J."/>
            <person name="Scott M.A."/>
            <person name="Spackman E."/>
            <person name="Goraichik I."/>
            <person name="Dimitrov K.M."/>
            <person name="Suarez D.L."/>
            <person name="Swayne D.E."/>
        </authorList>
    </citation>
    <scope>NUCLEOTIDE SEQUENCE [LARGE SCALE GENOMIC DNA]</scope>
    <source>
        <strain evidence="8 9">CECT 8620</strain>
    </source>
</reference>
<dbReference type="PIRSF" id="PIRSF036402">
    <property type="entry name" value="Ureas_acces_UreE"/>
    <property type="match status" value="1"/>
</dbReference>
<dbReference type="GO" id="GO:0005737">
    <property type="term" value="C:cytoplasm"/>
    <property type="evidence" value="ECO:0007669"/>
    <property type="project" value="UniProtKB-SubCell"/>
</dbReference>
<dbReference type="GO" id="GO:0016151">
    <property type="term" value="F:nickel cation binding"/>
    <property type="evidence" value="ECO:0007669"/>
    <property type="project" value="UniProtKB-UniRule"/>
</dbReference>
<gene>
    <name evidence="8" type="primary">ureE1</name>
    <name evidence="5" type="synonym">ureE</name>
    <name evidence="8" type="ORF">AQS8620_00911</name>
</gene>
<evidence type="ECO:0000256" key="6">
    <source>
        <dbReference type="SAM" id="MobiDB-lite"/>
    </source>
</evidence>
<name>A0A1Y5S0A8_9RHOB</name>
<dbReference type="GO" id="GO:0065003">
    <property type="term" value="P:protein-containing complex assembly"/>
    <property type="evidence" value="ECO:0007669"/>
    <property type="project" value="InterPro"/>
</dbReference>
<dbReference type="InterPro" id="IPR004029">
    <property type="entry name" value="UreE_N"/>
</dbReference>
<evidence type="ECO:0000259" key="7">
    <source>
        <dbReference type="SMART" id="SM00988"/>
    </source>
</evidence>
<dbReference type="AlphaFoldDB" id="A0A1Y5S0A8"/>
<dbReference type="Gene3D" id="2.60.260.20">
    <property type="entry name" value="Urease metallochaperone UreE, N-terminal domain"/>
    <property type="match status" value="1"/>
</dbReference>
<dbReference type="Proteomes" id="UP000193862">
    <property type="component" value="Unassembled WGS sequence"/>
</dbReference>
<dbReference type="GO" id="GO:0019627">
    <property type="term" value="P:urea metabolic process"/>
    <property type="evidence" value="ECO:0007669"/>
    <property type="project" value="InterPro"/>
</dbReference>
<dbReference type="GO" id="GO:0006457">
    <property type="term" value="P:protein folding"/>
    <property type="evidence" value="ECO:0007669"/>
    <property type="project" value="InterPro"/>
</dbReference>
<feature type="domain" description="UreE urease accessory N-terminal" evidence="7">
    <location>
        <begin position="9"/>
        <end position="70"/>
    </location>
</feature>
<evidence type="ECO:0000256" key="3">
    <source>
        <dbReference type="ARBA" id="ARBA00022596"/>
    </source>
</evidence>
<dbReference type="Pfam" id="PF02814">
    <property type="entry name" value="UreE_N"/>
    <property type="match status" value="1"/>
</dbReference>
<feature type="compositionally biased region" description="Basic residues" evidence="6">
    <location>
        <begin position="158"/>
        <end position="176"/>
    </location>
</feature>
<proteinExistence type="inferred from homology"/>
<dbReference type="SUPFAM" id="SSF69287">
    <property type="entry name" value="Urease metallochaperone UreE, N-terminal domain"/>
    <property type="match status" value="1"/>
</dbReference>
<comment type="function">
    <text evidence="5">Involved in urease metallocenter assembly. Binds nickel. Probably functions as a nickel donor during metallocenter assembly.</text>
</comment>
<evidence type="ECO:0000256" key="1">
    <source>
        <dbReference type="ARBA" id="ARBA00004496"/>
    </source>
</evidence>
<accession>A0A1Y5S0A8</accession>
<evidence type="ECO:0000313" key="8">
    <source>
        <dbReference type="EMBL" id="SLN29438.1"/>
    </source>
</evidence>